<dbReference type="RefSeq" id="WP_121877445.1">
    <property type="nucleotide sequence ID" value="NZ_REFJ01000005.1"/>
</dbReference>
<evidence type="ECO:0000256" key="4">
    <source>
        <dbReference type="SAM" id="Coils"/>
    </source>
</evidence>
<comment type="cofactor">
    <cofactor evidence="1">
        <name>Mg(2+)</name>
        <dbReference type="ChEBI" id="CHEBI:18420"/>
    </cofactor>
</comment>
<evidence type="ECO:0000256" key="2">
    <source>
        <dbReference type="ARBA" id="ARBA00012528"/>
    </source>
</evidence>
<comment type="caution">
    <text evidence="8">The sequence shown here is derived from an EMBL/GenBank/DDBJ whole genome shotgun (WGS) entry which is preliminary data.</text>
</comment>
<dbReference type="PANTHER" id="PTHR45138:SF9">
    <property type="entry name" value="DIGUANYLATE CYCLASE DGCM-RELATED"/>
    <property type="match status" value="1"/>
</dbReference>
<dbReference type="InterPro" id="IPR029787">
    <property type="entry name" value="Nucleotide_cyclase"/>
</dbReference>
<dbReference type="AlphaFoldDB" id="A0A3M0A2D2"/>
<dbReference type="CDD" id="cd01949">
    <property type="entry name" value="GGDEF"/>
    <property type="match status" value="1"/>
</dbReference>
<dbReference type="InterPro" id="IPR043128">
    <property type="entry name" value="Rev_trsase/Diguanyl_cyclase"/>
</dbReference>
<evidence type="ECO:0000313" key="8">
    <source>
        <dbReference type="EMBL" id="RMA78807.1"/>
    </source>
</evidence>
<dbReference type="SUPFAM" id="SSF55073">
    <property type="entry name" value="Nucleotide cyclase"/>
    <property type="match status" value="1"/>
</dbReference>
<comment type="catalytic activity">
    <reaction evidence="3">
        <text>2 GTP = 3',3'-c-di-GMP + 2 diphosphate</text>
        <dbReference type="Rhea" id="RHEA:24898"/>
        <dbReference type="ChEBI" id="CHEBI:33019"/>
        <dbReference type="ChEBI" id="CHEBI:37565"/>
        <dbReference type="ChEBI" id="CHEBI:58805"/>
        <dbReference type="EC" id="2.7.7.65"/>
    </reaction>
</comment>
<keyword evidence="5" id="KW-0472">Membrane</keyword>
<feature type="coiled-coil region" evidence="4">
    <location>
        <begin position="405"/>
        <end position="439"/>
    </location>
</feature>
<feature type="signal peptide" evidence="6">
    <location>
        <begin position="1"/>
        <end position="21"/>
    </location>
</feature>
<dbReference type="NCBIfam" id="TIGR00254">
    <property type="entry name" value="GGDEF"/>
    <property type="match status" value="1"/>
</dbReference>
<keyword evidence="5" id="KW-1133">Transmembrane helix</keyword>
<dbReference type="Gene3D" id="3.30.70.270">
    <property type="match status" value="1"/>
</dbReference>
<dbReference type="Pfam" id="PF00990">
    <property type="entry name" value="GGDEF"/>
    <property type="match status" value="1"/>
</dbReference>
<evidence type="ECO:0000256" key="5">
    <source>
        <dbReference type="SAM" id="Phobius"/>
    </source>
</evidence>
<name>A0A3M0A2D2_9GAMM</name>
<feature type="domain" description="GGDEF" evidence="7">
    <location>
        <begin position="503"/>
        <end position="638"/>
    </location>
</feature>
<keyword evidence="6" id="KW-0732">Signal</keyword>
<dbReference type="PROSITE" id="PS50887">
    <property type="entry name" value="GGDEF"/>
    <property type="match status" value="1"/>
</dbReference>
<dbReference type="SMART" id="SM00267">
    <property type="entry name" value="GGDEF"/>
    <property type="match status" value="1"/>
</dbReference>
<keyword evidence="9" id="KW-1185">Reference proteome</keyword>
<dbReference type="PANTHER" id="PTHR45138">
    <property type="entry name" value="REGULATORY COMPONENTS OF SENSORY TRANSDUCTION SYSTEM"/>
    <property type="match status" value="1"/>
</dbReference>
<evidence type="ECO:0000256" key="6">
    <source>
        <dbReference type="SAM" id="SignalP"/>
    </source>
</evidence>
<feature type="chain" id="PRO_5017965702" description="diguanylate cyclase" evidence="6">
    <location>
        <begin position="22"/>
        <end position="658"/>
    </location>
</feature>
<dbReference type="InterPro" id="IPR050469">
    <property type="entry name" value="Diguanylate_Cyclase"/>
</dbReference>
<feature type="transmembrane region" description="Helical" evidence="5">
    <location>
        <begin position="440"/>
        <end position="457"/>
    </location>
</feature>
<organism evidence="8 9">
    <name type="scientific">Umboniibacter marinipuniceus</name>
    <dbReference type="NCBI Taxonomy" id="569599"/>
    <lineage>
        <taxon>Bacteria</taxon>
        <taxon>Pseudomonadati</taxon>
        <taxon>Pseudomonadota</taxon>
        <taxon>Gammaproteobacteria</taxon>
        <taxon>Cellvibrionales</taxon>
        <taxon>Cellvibrionaceae</taxon>
        <taxon>Umboniibacter</taxon>
    </lineage>
</organism>
<protein>
    <recommendedName>
        <fullName evidence="2">diguanylate cyclase</fullName>
        <ecNumber evidence="2">2.7.7.65</ecNumber>
    </recommendedName>
</protein>
<proteinExistence type="predicted"/>
<dbReference type="GO" id="GO:0052621">
    <property type="term" value="F:diguanylate cyclase activity"/>
    <property type="evidence" value="ECO:0007669"/>
    <property type="project" value="UniProtKB-EC"/>
</dbReference>
<dbReference type="InterPro" id="IPR000160">
    <property type="entry name" value="GGDEF_dom"/>
</dbReference>
<dbReference type="FunFam" id="3.30.70.270:FF:000001">
    <property type="entry name" value="Diguanylate cyclase domain protein"/>
    <property type="match status" value="1"/>
</dbReference>
<dbReference type="EC" id="2.7.7.65" evidence="2"/>
<accession>A0A3M0A2D2</accession>
<evidence type="ECO:0000256" key="3">
    <source>
        <dbReference type="ARBA" id="ARBA00034247"/>
    </source>
</evidence>
<reference evidence="8 9" key="1">
    <citation type="submission" date="2018-10" db="EMBL/GenBank/DDBJ databases">
        <title>Genomic Encyclopedia of Type Strains, Phase IV (KMG-IV): sequencing the most valuable type-strain genomes for metagenomic binning, comparative biology and taxonomic classification.</title>
        <authorList>
            <person name="Goeker M."/>
        </authorList>
    </citation>
    <scope>NUCLEOTIDE SEQUENCE [LARGE SCALE GENOMIC DNA]</scope>
    <source>
        <strain evidence="8 9">DSM 25080</strain>
    </source>
</reference>
<evidence type="ECO:0000256" key="1">
    <source>
        <dbReference type="ARBA" id="ARBA00001946"/>
    </source>
</evidence>
<keyword evidence="4" id="KW-0175">Coiled coil</keyword>
<evidence type="ECO:0000259" key="7">
    <source>
        <dbReference type="PROSITE" id="PS50887"/>
    </source>
</evidence>
<dbReference type="EMBL" id="REFJ01000005">
    <property type="protein sequence ID" value="RMA78807.1"/>
    <property type="molecule type" value="Genomic_DNA"/>
</dbReference>
<gene>
    <name evidence="8" type="ORF">DFR27_2146</name>
</gene>
<evidence type="ECO:0000313" key="9">
    <source>
        <dbReference type="Proteomes" id="UP000267187"/>
    </source>
</evidence>
<dbReference type="OrthoDB" id="9812260at2"/>
<keyword evidence="5" id="KW-0812">Transmembrane</keyword>
<sequence length="658" mass="74750">MLREWKLFAVCLLSAVSIASAQGESLERDVDAPQWFEGEIVDIANSAAELPRERVRAYIEYQLSKSTFSETERIQLALLQSYYHVSDARYLDALAILDEAPQVEVVGVPTVIEFYLQRGIVNQLHNQLSEANCRDFDRAYAVAKNGIYPELYVRAAGRHVSCLTNDIGRESEAVSVLAEAMEVASRTEIDKAIVIDLLVSLGEINQRLYDHQTTQAIFTQGLQLAQSEALLQHEFDMLFNLTVESFFVRDEIAYRSYLDQLWLVGGANRYADFDFFCWYLEGLYFSPYLVNDPRKAVEAYFQAVQLRDSTSETYYSNDAVLQWLLSRALADGITSIREEFIVFIEEHPEFLDYDSSASILSDILSDDYESILFYTVALENHYANAMFKLADHVRAYSGEGVAEAGVRYQAEIARQQLEIEQLNNAATRAESTKMRWQRNVVFSLVGFMVLLVSYLIYSRNRFRELSQTDVLTGIANRRRAYRELDKAMRSMESGEAAYDDPSVGLAVLLLDVDKFKTVNDNLGHDAGDRVLKELSRIAKLAIHRRELVARFGGEEFFILMPRTNFEAAVETAERLRLIISQSDVGIGSQRVTTSVGLEFVDRLDLQAGMTADEIVNRADRALYDAKSSGRNCVRWTQNDAIDIESFKATQHEEDQRTA</sequence>
<dbReference type="Proteomes" id="UP000267187">
    <property type="component" value="Unassembled WGS sequence"/>
</dbReference>